<feature type="region of interest" description="Disordered" evidence="1">
    <location>
        <begin position="46"/>
        <end position="73"/>
    </location>
</feature>
<dbReference type="AlphaFoldDB" id="A0A224YHL3"/>
<proteinExistence type="predicted"/>
<dbReference type="EMBL" id="GFPF01002547">
    <property type="protein sequence ID" value="MAA13693.1"/>
    <property type="molecule type" value="Transcribed_RNA"/>
</dbReference>
<sequence length="218" mass="23617">MLGSLFCSTPRAVTSTFNSRCRHSDVAATNKPLQCSSNNSDDASAITSTSVFGNSGSPNAGASSASADGTHERPTSVKEIRFLQKQAFIMFIVKCCFLLVTTWTLYTQAKPTNSYNEYNGQDSNPHDGIQVNSVIFSSRSSGQDTHEEKKINGKPKKPKIPSKYPCVDGEGHHVSNGVACSKYQLQGGKHYPHGEKCVVGICVNGTCTNFRDEECSDY</sequence>
<evidence type="ECO:0000256" key="1">
    <source>
        <dbReference type="SAM" id="MobiDB-lite"/>
    </source>
</evidence>
<name>A0A224YHL3_9ACAR</name>
<feature type="compositionally biased region" description="Low complexity" evidence="1">
    <location>
        <begin position="53"/>
        <end position="68"/>
    </location>
</feature>
<organism evidence="2">
    <name type="scientific">Rhipicephalus zambeziensis</name>
    <dbReference type="NCBI Taxonomy" id="60191"/>
    <lineage>
        <taxon>Eukaryota</taxon>
        <taxon>Metazoa</taxon>
        <taxon>Ecdysozoa</taxon>
        <taxon>Arthropoda</taxon>
        <taxon>Chelicerata</taxon>
        <taxon>Arachnida</taxon>
        <taxon>Acari</taxon>
        <taxon>Parasitiformes</taxon>
        <taxon>Ixodida</taxon>
        <taxon>Ixodoidea</taxon>
        <taxon>Ixodidae</taxon>
        <taxon>Rhipicephalinae</taxon>
        <taxon>Rhipicephalus</taxon>
        <taxon>Rhipicephalus</taxon>
    </lineage>
</organism>
<evidence type="ECO:0000313" key="2">
    <source>
        <dbReference type="EMBL" id="MAA13693.1"/>
    </source>
</evidence>
<accession>A0A224YHL3</accession>
<protein>
    <recommendedName>
        <fullName evidence="3">Evasin</fullName>
    </recommendedName>
</protein>
<evidence type="ECO:0008006" key="3">
    <source>
        <dbReference type="Google" id="ProtNLM"/>
    </source>
</evidence>
<feature type="region of interest" description="Disordered" evidence="1">
    <location>
        <begin position="137"/>
        <end position="157"/>
    </location>
</feature>
<reference evidence="2" key="1">
    <citation type="journal article" date="2017" name="Parasit. Vectors">
        <title>Sialotranscriptomics of Rhipicephalus zambeziensis reveals intricate expression profiles of secretory proteins and suggests tight temporal transcriptional regulation during blood-feeding.</title>
        <authorList>
            <person name="de Castro M.H."/>
            <person name="de Klerk D."/>
            <person name="Pienaar R."/>
            <person name="Rees D.J.G."/>
            <person name="Mans B.J."/>
        </authorList>
    </citation>
    <scope>NUCLEOTIDE SEQUENCE</scope>
    <source>
        <tissue evidence="2">Salivary glands</tissue>
    </source>
</reference>